<dbReference type="Pfam" id="PF00300">
    <property type="entry name" value="His_Phos_1"/>
    <property type="match status" value="1"/>
</dbReference>
<dbReference type="PROSITE" id="PS00175">
    <property type="entry name" value="PG_MUTASE"/>
    <property type="match status" value="1"/>
</dbReference>
<reference evidence="1" key="1">
    <citation type="submission" date="2024-07" db="EMBL/GenBank/DDBJ databases">
        <authorList>
            <person name="Li J."/>
            <person name="Wei H."/>
            <person name="Ma J."/>
        </authorList>
    </citation>
    <scope>NUCLEOTIDE SEQUENCE</scope>
    <source>
        <strain evidence="1">AMU7</strain>
    </source>
</reference>
<organism evidence="1">
    <name type="scientific">Paenarthrobacter sp. AMU7</name>
    <dbReference type="NCBI Taxonomy" id="3162492"/>
    <lineage>
        <taxon>Bacteria</taxon>
        <taxon>Bacillati</taxon>
        <taxon>Actinomycetota</taxon>
        <taxon>Actinomycetes</taxon>
        <taxon>Micrococcales</taxon>
        <taxon>Micrococcaceae</taxon>
        <taxon>Paenarthrobacter</taxon>
    </lineage>
</organism>
<dbReference type="InterPro" id="IPR029033">
    <property type="entry name" value="His_PPase_superfam"/>
</dbReference>
<dbReference type="SMART" id="SM00855">
    <property type="entry name" value="PGAM"/>
    <property type="match status" value="1"/>
</dbReference>
<sequence length="220" mass="23490">MKLLLIRHGQTPGNVAGQLDTAFPGPGLTELGERQAAALPDALADDAIEVLYTSTLLRTQRTVAPLAKATGLKPAILEGVHEIEAGALEKKTDHESHLRYMSTVFAWTDGDLDVRMPGAFTGHDFFARFDASVEEVAAAGHSTAAIVSHGAAIRCWAGRRATDIDTVFAQTHQLPNTGIVALEGDPRNGWKVLHWDQVPVGGMALADRTAEDPTGEARQP</sequence>
<dbReference type="GO" id="GO:0005737">
    <property type="term" value="C:cytoplasm"/>
    <property type="evidence" value="ECO:0007669"/>
    <property type="project" value="TreeGrafter"/>
</dbReference>
<accession>A0AB39YLL6</accession>
<dbReference type="CDD" id="cd07067">
    <property type="entry name" value="HP_PGM_like"/>
    <property type="match status" value="1"/>
</dbReference>
<dbReference type="Gene3D" id="3.40.50.1240">
    <property type="entry name" value="Phosphoglycerate mutase-like"/>
    <property type="match status" value="1"/>
</dbReference>
<dbReference type="SUPFAM" id="SSF53254">
    <property type="entry name" value="Phosphoglycerate mutase-like"/>
    <property type="match status" value="1"/>
</dbReference>
<protein>
    <submittedName>
        <fullName evidence="1">Histidine phosphatase family protein</fullName>
    </submittedName>
</protein>
<dbReference type="InterPro" id="IPR013078">
    <property type="entry name" value="His_Pase_superF_clade-1"/>
</dbReference>
<dbReference type="PANTHER" id="PTHR48100:SF58">
    <property type="entry name" value="PE-PGRS FAMILY PROTEIN PE_PGRS11"/>
    <property type="match status" value="1"/>
</dbReference>
<evidence type="ECO:0000313" key="1">
    <source>
        <dbReference type="EMBL" id="XDV71220.1"/>
    </source>
</evidence>
<dbReference type="EMBL" id="CP165735">
    <property type="protein sequence ID" value="XDV71220.1"/>
    <property type="molecule type" value="Genomic_DNA"/>
</dbReference>
<gene>
    <name evidence="1" type="ORF">ABQM86_20050</name>
</gene>
<dbReference type="GO" id="GO:0016791">
    <property type="term" value="F:phosphatase activity"/>
    <property type="evidence" value="ECO:0007669"/>
    <property type="project" value="TreeGrafter"/>
</dbReference>
<dbReference type="PANTHER" id="PTHR48100">
    <property type="entry name" value="BROAD-SPECIFICITY PHOSPHATASE YOR283W-RELATED"/>
    <property type="match status" value="1"/>
</dbReference>
<dbReference type="InterPro" id="IPR050275">
    <property type="entry name" value="PGM_Phosphatase"/>
</dbReference>
<dbReference type="AlphaFoldDB" id="A0AB39YLL6"/>
<name>A0AB39YLL6_9MICC</name>
<proteinExistence type="predicted"/>
<dbReference type="RefSeq" id="WP_369745396.1">
    <property type="nucleotide sequence ID" value="NZ_CP165735.1"/>
</dbReference>
<dbReference type="InterPro" id="IPR001345">
    <property type="entry name" value="PG/BPGM_mutase_AS"/>
</dbReference>